<dbReference type="Proteomes" id="UP000186817">
    <property type="component" value="Unassembled WGS sequence"/>
</dbReference>
<dbReference type="SUPFAM" id="SSF54919">
    <property type="entry name" value="Nucleoside diphosphate kinase, NDK"/>
    <property type="match status" value="2"/>
</dbReference>
<sequence>MMVRASASCGSLQLALGARRRFKAPGELLGLTRESELQVSVTEHQERAMGSQHGLIWRPFRGETEWCGLEGAPGKGGEEAELCSFCKGTVIDLAKLPGWSLACCVGCHRAQMVKVPAGLERPALAIANAVESYAENHGFLMLKPHANTAASRTCLKQLLSQKHIQVIEEGEITATEIRERGLIDIHYGSVAEKALQQQPSDMHVPIEAEKEFEECFGMSWEDALKQDRVCNAAEAQSRLGWTSQELGTHWDTLKMGVGKVKFGGGFYCGRLEDIFVINGFYMAMRGQYLIPGSSVWWFKVKWQASDMSWKTFREEVVGNTDPATAAEKSLRGIFYKSWAELGLPSQPHVGENAVHGSASPFEALAEKWNWLGADYESDPFGSLLLERGVTSDSIGRWKRNPVVKLDGRSQAVFDLFENMDAECCLENAGKLSANEQLQENHGFLMLKPHANTAASRTCLKQLLSQKHIQVIEEGEITATEIRERGLIDIHYGSVAEKALQQQPSDMHVPIEAEKEFEECFGMSWEDALKQDRVCNAAEAQSRLGWTSQELGTHWDTLKMGVGKVKFGGGFYCGRLEDIFVINGFYMAMRGQYLIPGSSVWWFKVKWQASDMSWKTFREEVVGNTDPATAAEKSLRGIFYKSWAELGLPSQPHVGENAVHGSASPFEALAEKWNWLGADYESDPFGSLLLERGVTSDSIGRWKRNPVVKLDGRSQAVFDLFENMDATSCLQKAKKLCKAKEFKQKDQAPVWMPPIEITRWQMTRPLPKFAR</sequence>
<reference evidence="1 2" key="1">
    <citation type="submission" date="2016-02" db="EMBL/GenBank/DDBJ databases">
        <title>Genome analysis of coral dinoflagellate symbionts highlights evolutionary adaptations to a symbiotic lifestyle.</title>
        <authorList>
            <person name="Aranda M."/>
            <person name="Li Y."/>
            <person name="Liew Y.J."/>
            <person name="Baumgarten S."/>
            <person name="Simakov O."/>
            <person name="Wilson M."/>
            <person name="Piel J."/>
            <person name="Ashoor H."/>
            <person name="Bougouffa S."/>
            <person name="Bajic V.B."/>
            <person name="Ryu T."/>
            <person name="Ravasi T."/>
            <person name="Bayer T."/>
            <person name="Micklem G."/>
            <person name="Kim H."/>
            <person name="Bhak J."/>
            <person name="Lajeunesse T.C."/>
            <person name="Voolstra C.R."/>
        </authorList>
    </citation>
    <scope>NUCLEOTIDE SEQUENCE [LARGE SCALE GENOMIC DNA]</scope>
    <source>
        <strain evidence="1 2">CCMP2467</strain>
    </source>
</reference>
<name>A0A1Q9C1N3_SYMMI</name>
<protein>
    <recommendedName>
        <fullName evidence="3">Nucleoside-diphosphate kinase</fullName>
    </recommendedName>
</protein>
<evidence type="ECO:0008006" key="3">
    <source>
        <dbReference type="Google" id="ProtNLM"/>
    </source>
</evidence>
<dbReference type="AlphaFoldDB" id="A0A1Q9C1N3"/>
<keyword evidence="2" id="KW-1185">Reference proteome</keyword>
<dbReference type="OrthoDB" id="2162449at2759"/>
<evidence type="ECO:0000313" key="1">
    <source>
        <dbReference type="EMBL" id="OLP76827.1"/>
    </source>
</evidence>
<organism evidence="1 2">
    <name type="scientific">Symbiodinium microadriaticum</name>
    <name type="common">Dinoflagellate</name>
    <name type="synonym">Zooxanthella microadriatica</name>
    <dbReference type="NCBI Taxonomy" id="2951"/>
    <lineage>
        <taxon>Eukaryota</taxon>
        <taxon>Sar</taxon>
        <taxon>Alveolata</taxon>
        <taxon>Dinophyceae</taxon>
        <taxon>Suessiales</taxon>
        <taxon>Symbiodiniaceae</taxon>
        <taxon>Symbiodinium</taxon>
    </lineage>
</organism>
<dbReference type="InterPro" id="IPR036850">
    <property type="entry name" value="NDK-like_dom_sf"/>
</dbReference>
<dbReference type="EMBL" id="LSRX01001908">
    <property type="protein sequence ID" value="OLP76827.1"/>
    <property type="molecule type" value="Genomic_DNA"/>
</dbReference>
<dbReference type="Gene3D" id="3.30.70.141">
    <property type="entry name" value="Nucleoside diphosphate kinase-like domain"/>
    <property type="match status" value="2"/>
</dbReference>
<proteinExistence type="predicted"/>
<gene>
    <name evidence="1" type="ORF">AK812_SmicGene43183</name>
</gene>
<accession>A0A1Q9C1N3</accession>
<comment type="caution">
    <text evidence="1">The sequence shown here is derived from an EMBL/GenBank/DDBJ whole genome shotgun (WGS) entry which is preliminary data.</text>
</comment>
<evidence type="ECO:0000313" key="2">
    <source>
        <dbReference type="Proteomes" id="UP000186817"/>
    </source>
</evidence>